<dbReference type="PATRIC" id="fig|394096.3.peg.2517"/>
<dbReference type="AlphaFoldDB" id="A0A085WP30"/>
<accession>A0A085WP30</accession>
<dbReference type="STRING" id="394096.DB31_6418"/>
<evidence type="ECO:0000313" key="2">
    <source>
        <dbReference type="Proteomes" id="UP000028725"/>
    </source>
</evidence>
<dbReference type="OrthoDB" id="5503162at2"/>
<evidence type="ECO:0000313" key="1">
    <source>
        <dbReference type="EMBL" id="KFE69443.1"/>
    </source>
</evidence>
<protein>
    <submittedName>
        <fullName evidence="1">Uncharacterized protein</fullName>
    </submittedName>
</protein>
<sequence>MDEASGHTREVLEAKLLLAERESQGPRLPADTALLRKLQATLDTPPPGVPEGYALWNDYLAYRRARLALLEEGTPAKGPLRWAAYERLRGEFARGLTFERFMISVLREDAALPQAQRRWLSAFTLPRIEVHVGLSKPGVPGVVRFVDVLVIEQRPPSSQAPRVETFSFKSRFLQPLAGEALEAPILMDARAALEYYGGKVNIRRPSLEGFVQVQRVRLVYEGGSRVPDRPVLEPALKDVQGKVKGVEVVIQ</sequence>
<name>A0A085WP30_9BACT</name>
<keyword evidence="2" id="KW-1185">Reference proteome</keyword>
<comment type="caution">
    <text evidence="1">The sequence shown here is derived from an EMBL/GenBank/DDBJ whole genome shotgun (WGS) entry which is preliminary data.</text>
</comment>
<proteinExistence type="predicted"/>
<reference evidence="1 2" key="1">
    <citation type="submission" date="2014-04" db="EMBL/GenBank/DDBJ databases">
        <title>Genome assembly of Hyalangium minutum DSM 14724.</title>
        <authorList>
            <person name="Sharma G."/>
            <person name="Subramanian S."/>
        </authorList>
    </citation>
    <scope>NUCLEOTIDE SEQUENCE [LARGE SCALE GENOMIC DNA]</scope>
    <source>
        <strain evidence="1 2">DSM 14724</strain>
    </source>
</reference>
<dbReference type="Proteomes" id="UP000028725">
    <property type="component" value="Unassembled WGS sequence"/>
</dbReference>
<gene>
    <name evidence="1" type="ORF">DB31_6418</name>
</gene>
<organism evidence="1 2">
    <name type="scientific">Hyalangium minutum</name>
    <dbReference type="NCBI Taxonomy" id="394096"/>
    <lineage>
        <taxon>Bacteria</taxon>
        <taxon>Pseudomonadati</taxon>
        <taxon>Myxococcota</taxon>
        <taxon>Myxococcia</taxon>
        <taxon>Myxococcales</taxon>
        <taxon>Cystobacterineae</taxon>
        <taxon>Archangiaceae</taxon>
        <taxon>Hyalangium</taxon>
    </lineage>
</organism>
<dbReference type="RefSeq" id="WP_052419905.1">
    <property type="nucleotide sequence ID" value="NZ_JMCB01000004.1"/>
</dbReference>
<dbReference type="EMBL" id="JMCB01000004">
    <property type="protein sequence ID" value="KFE69443.1"/>
    <property type="molecule type" value="Genomic_DNA"/>
</dbReference>